<name>A0ABP9GFT7_9FLAO</name>
<dbReference type="InterPro" id="IPR006103">
    <property type="entry name" value="Glyco_hydro_2_cat"/>
</dbReference>
<sequence length="663" mass="76421">MSTFFIHGQPKFVKSRNYINLTDWTFSKGNSYNAQSKDFESTDWENITVPHTYSMDAINENGYYRGVAWYRSEVIVPESMTDKKIFIRFEAVGHSSEVYINGKRLGNHSGGYSAFCYSIEDFVDIGKTNIIAVKVTNEPDYKTIPITDKLFNIYGGIYRPVQIFATPKNRINPEFYASPGVFIESTVVNEEQTDLEVRIHVNVMNASQLKCIIKDANGEVQAEKLLDIEPSEDSQIIKVPFQIKNAIFWHGKKNPYLYTADIQVIHGNEIDLVSQRFGIKTTRVDPEKGFFLNNEPYNLHGVAMHQEWKQYGPALNEEAHLKDMSLIEEIGATTVRLSHYQHSETTYNLADEKGILAWSEIPFVHDYSGRESGNAKQQLKELIYQNYNHPCIYVWGLWNEVRAYESPDEPCVQLTKELNELAHKLDNSRPTVSASDRGIKSNMNGITDLQAWNKYFGWYYGVYKDLGKWLDESHKAYPDIPLGISEYGAGGNIYQQDLSKLDKPFGLHFPEQDQTYCHEVSWKVIKDRPFVWSSYVWNLFDFSVGDWNRGGIPFTNHKGLVTFDRSTKKDAFYFYKANWSEEPVLYIAERRNNNRNAGVVNVKIYTNQKNVTLYVNDKKVGKKKLESDINIISFENVTLKKGKNTIKVSSNKSLHDQIEWTLN</sequence>
<feature type="domain" description="Glycoside hydrolase family 2 immunoglobulin-like beta-sandwich" evidence="4">
    <location>
        <begin position="181"/>
        <end position="280"/>
    </location>
</feature>
<evidence type="ECO:0000259" key="6">
    <source>
        <dbReference type="Pfam" id="PF02837"/>
    </source>
</evidence>
<dbReference type="InterPro" id="IPR032311">
    <property type="entry name" value="DUF4982"/>
</dbReference>
<dbReference type="SUPFAM" id="SSF49303">
    <property type="entry name" value="beta-Galactosidase/glucuronidase domain"/>
    <property type="match status" value="1"/>
</dbReference>
<dbReference type="InterPro" id="IPR006101">
    <property type="entry name" value="Glyco_hydro_2"/>
</dbReference>
<evidence type="ECO:0000256" key="3">
    <source>
        <dbReference type="ARBA" id="ARBA00023295"/>
    </source>
</evidence>
<gene>
    <name evidence="8" type="ORF">GCM10023314_08250</name>
</gene>
<protein>
    <submittedName>
        <fullName evidence="8">Glycoside hydrolase family 2 TIM barrel-domain containing protein</fullName>
    </submittedName>
</protein>
<feature type="domain" description="Glycoside hydrolase family 2 catalytic" evidence="5">
    <location>
        <begin position="288"/>
        <end position="573"/>
    </location>
</feature>
<dbReference type="PRINTS" id="PR00132">
    <property type="entry name" value="GLHYDRLASE2"/>
</dbReference>
<dbReference type="InterPro" id="IPR036156">
    <property type="entry name" value="Beta-gal/glucu_dom_sf"/>
</dbReference>
<dbReference type="PANTHER" id="PTHR42732:SF1">
    <property type="entry name" value="BETA-MANNOSIDASE"/>
    <property type="match status" value="1"/>
</dbReference>
<dbReference type="Gene3D" id="2.60.120.260">
    <property type="entry name" value="Galactose-binding domain-like"/>
    <property type="match status" value="1"/>
</dbReference>
<dbReference type="InterPro" id="IPR013783">
    <property type="entry name" value="Ig-like_fold"/>
</dbReference>
<comment type="caution">
    <text evidence="8">The sequence shown here is derived from an EMBL/GenBank/DDBJ whole genome shotgun (WGS) entry which is preliminary data.</text>
</comment>
<reference evidence="9" key="1">
    <citation type="journal article" date="2019" name="Int. J. Syst. Evol. Microbiol.">
        <title>The Global Catalogue of Microorganisms (GCM) 10K type strain sequencing project: providing services to taxonomists for standard genome sequencing and annotation.</title>
        <authorList>
            <consortium name="The Broad Institute Genomics Platform"/>
            <consortium name="The Broad Institute Genome Sequencing Center for Infectious Disease"/>
            <person name="Wu L."/>
            <person name="Ma J."/>
        </authorList>
    </citation>
    <scope>NUCLEOTIDE SEQUENCE [LARGE SCALE GENOMIC DNA]</scope>
    <source>
        <strain evidence="9">JCM 18285</strain>
    </source>
</reference>
<comment type="similarity">
    <text evidence="1">Belongs to the glycosyl hydrolase 2 family.</text>
</comment>
<evidence type="ECO:0000313" key="8">
    <source>
        <dbReference type="EMBL" id="GAA4937999.1"/>
    </source>
</evidence>
<keyword evidence="9" id="KW-1185">Reference proteome</keyword>
<dbReference type="Gene3D" id="2.60.40.10">
    <property type="entry name" value="Immunoglobulins"/>
    <property type="match status" value="2"/>
</dbReference>
<feature type="domain" description="DUF4982" evidence="7">
    <location>
        <begin position="599"/>
        <end position="647"/>
    </location>
</feature>
<dbReference type="InterPro" id="IPR006104">
    <property type="entry name" value="Glyco_hydro_2_N"/>
</dbReference>
<evidence type="ECO:0000259" key="5">
    <source>
        <dbReference type="Pfam" id="PF02836"/>
    </source>
</evidence>
<feature type="domain" description="Glycosyl hydrolases family 2 sugar binding" evidence="6">
    <location>
        <begin position="32"/>
        <end position="167"/>
    </location>
</feature>
<dbReference type="InterPro" id="IPR008979">
    <property type="entry name" value="Galactose-bd-like_sf"/>
</dbReference>
<dbReference type="InterPro" id="IPR051913">
    <property type="entry name" value="GH2_Domain-Containing"/>
</dbReference>
<dbReference type="EMBL" id="BAABJJ010000011">
    <property type="protein sequence ID" value="GAA4937999.1"/>
    <property type="molecule type" value="Genomic_DNA"/>
</dbReference>
<dbReference type="Pfam" id="PF16355">
    <property type="entry name" value="DUF4982"/>
    <property type="match status" value="1"/>
</dbReference>
<dbReference type="SUPFAM" id="SSF49785">
    <property type="entry name" value="Galactose-binding domain-like"/>
    <property type="match status" value="1"/>
</dbReference>
<dbReference type="Gene3D" id="3.20.20.80">
    <property type="entry name" value="Glycosidases"/>
    <property type="match status" value="1"/>
</dbReference>
<proteinExistence type="inferred from homology"/>
<evidence type="ECO:0000313" key="9">
    <source>
        <dbReference type="Proteomes" id="UP001501302"/>
    </source>
</evidence>
<accession>A0ABP9GFT7</accession>
<dbReference type="SUPFAM" id="SSF51445">
    <property type="entry name" value="(Trans)glycosidases"/>
    <property type="match status" value="1"/>
</dbReference>
<dbReference type="Pfam" id="PF02836">
    <property type="entry name" value="Glyco_hydro_2_C"/>
    <property type="match status" value="1"/>
</dbReference>
<dbReference type="Pfam" id="PF02837">
    <property type="entry name" value="Glyco_hydro_2_N"/>
    <property type="match status" value="1"/>
</dbReference>
<dbReference type="Proteomes" id="UP001501302">
    <property type="component" value="Unassembled WGS sequence"/>
</dbReference>
<dbReference type="GO" id="GO:0016787">
    <property type="term" value="F:hydrolase activity"/>
    <property type="evidence" value="ECO:0007669"/>
    <property type="project" value="UniProtKB-KW"/>
</dbReference>
<dbReference type="InterPro" id="IPR017853">
    <property type="entry name" value="GH"/>
</dbReference>
<keyword evidence="2 8" id="KW-0378">Hydrolase</keyword>
<dbReference type="PANTHER" id="PTHR42732">
    <property type="entry name" value="BETA-GALACTOSIDASE"/>
    <property type="match status" value="1"/>
</dbReference>
<evidence type="ECO:0000256" key="1">
    <source>
        <dbReference type="ARBA" id="ARBA00007401"/>
    </source>
</evidence>
<dbReference type="Pfam" id="PF00703">
    <property type="entry name" value="Glyco_hydro_2"/>
    <property type="match status" value="1"/>
</dbReference>
<evidence type="ECO:0000256" key="2">
    <source>
        <dbReference type="ARBA" id="ARBA00022801"/>
    </source>
</evidence>
<evidence type="ECO:0000259" key="4">
    <source>
        <dbReference type="Pfam" id="PF00703"/>
    </source>
</evidence>
<evidence type="ECO:0000259" key="7">
    <source>
        <dbReference type="Pfam" id="PF16355"/>
    </source>
</evidence>
<keyword evidence="3" id="KW-0326">Glycosidase</keyword>
<dbReference type="InterPro" id="IPR006102">
    <property type="entry name" value="Ig-like_GH2"/>
</dbReference>
<organism evidence="8 9">
    <name type="scientific">Algibacter agarivorans</name>
    <dbReference type="NCBI Taxonomy" id="1109741"/>
    <lineage>
        <taxon>Bacteria</taxon>
        <taxon>Pseudomonadati</taxon>
        <taxon>Bacteroidota</taxon>
        <taxon>Flavobacteriia</taxon>
        <taxon>Flavobacteriales</taxon>
        <taxon>Flavobacteriaceae</taxon>
        <taxon>Algibacter</taxon>
    </lineage>
</organism>